<keyword evidence="1" id="KW-1133">Transmembrane helix</keyword>
<sequence length="83" mass="9773">MQQSHWLLFRGKSEVTWILRNQNILYANFLLSRYAFTSISVAFIAFESQLQHASRSPPEWPEVYCADQIRVGITSKDMHDIQR</sequence>
<comment type="caution">
    <text evidence="2">The sequence shown here is derived from an EMBL/GenBank/DDBJ whole genome shotgun (WGS) entry which is preliminary data.</text>
</comment>
<accession>A0AAV4RXC5</accession>
<keyword evidence="3" id="KW-1185">Reference proteome</keyword>
<keyword evidence="1" id="KW-0472">Membrane</keyword>
<evidence type="ECO:0000256" key="1">
    <source>
        <dbReference type="SAM" id="Phobius"/>
    </source>
</evidence>
<dbReference type="EMBL" id="BPLR01008756">
    <property type="protein sequence ID" value="GIY26993.1"/>
    <property type="molecule type" value="Genomic_DNA"/>
</dbReference>
<name>A0AAV4RXC5_CAEEX</name>
<proteinExistence type="predicted"/>
<evidence type="ECO:0000313" key="2">
    <source>
        <dbReference type="EMBL" id="GIY26993.1"/>
    </source>
</evidence>
<protein>
    <submittedName>
        <fullName evidence="2">Uncharacterized protein</fullName>
    </submittedName>
</protein>
<dbReference type="Proteomes" id="UP001054945">
    <property type="component" value="Unassembled WGS sequence"/>
</dbReference>
<organism evidence="2 3">
    <name type="scientific">Caerostris extrusa</name>
    <name type="common">Bark spider</name>
    <name type="synonym">Caerostris bankana</name>
    <dbReference type="NCBI Taxonomy" id="172846"/>
    <lineage>
        <taxon>Eukaryota</taxon>
        <taxon>Metazoa</taxon>
        <taxon>Ecdysozoa</taxon>
        <taxon>Arthropoda</taxon>
        <taxon>Chelicerata</taxon>
        <taxon>Arachnida</taxon>
        <taxon>Araneae</taxon>
        <taxon>Araneomorphae</taxon>
        <taxon>Entelegynae</taxon>
        <taxon>Araneoidea</taxon>
        <taxon>Araneidae</taxon>
        <taxon>Caerostris</taxon>
    </lineage>
</organism>
<evidence type="ECO:0000313" key="3">
    <source>
        <dbReference type="Proteomes" id="UP001054945"/>
    </source>
</evidence>
<feature type="transmembrane region" description="Helical" evidence="1">
    <location>
        <begin position="24"/>
        <end position="46"/>
    </location>
</feature>
<dbReference type="AlphaFoldDB" id="A0AAV4RXC5"/>
<reference evidence="2 3" key="1">
    <citation type="submission" date="2021-06" db="EMBL/GenBank/DDBJ databases">
        <title>Caerostris extrusa draft genome.</title>
        <authorList>
            <person name="Kono N."/>
            <person name="Arakawa K."/>
        </authorList>
    </citation>
    <scope>NUCLEOTIDE SEQUENCE [LARGE SCALE GENOMIC DNA]</scope>
</reference>
<keyword evidence="1" id="KW-0812">Transmembrane</keyword>
<gene>
    <name evidence="2" type="ORF">CEXT_527441</name>
</gene>